<name>A0A556AV40_9BURK</name>
<keyword evidence="4 7" id="KW-0812">Transmembrane</keyword>
<feature type="domain" description="ABC transmembrane type-1" evidence="8">
    <location>
        <begin position="84"/>
        <end position="268"/>
    </location>
</feature>
<dbReference type="RefSeq" id="WP_143947679.1">
    <property type="nucleotide sequence ID" value="NZ_BAABMB010000002.1"/>
</dbReference>
<dbReference type="InterPro" id="IPR000515">
    <property type="entry name" value="MetI-like"/>
</dbReference>
<dbReference type="GO" id="GO:0005886">
    <property type="term" value="C:plasma membrane"/>
    <property type="evidence" value="ECO:0007669"/>
    <property type="project" value="UniProtKB-SubCell"/>
</dbReference>
<evidence type="ECO:0000256" key="5">
    <source>
        <dbReference type="ARBA" id="ARBA00022989"/>
    </source>
</evidence>
<evidence type="ECO:0000259" key="8">
    <source>
        <dbReference type="PROSITE" id="PS50928"/>
    </source>
</evidence>
<dbReference type="GO" id="GO:0055085">
    <property type="term" value="P:transmembrane transport"/>
    <property type="evidence" value="ECO:0007669"/>
    <property type="project" value="InterPro"/>
</dbReference>
<dbReference type="Pfam" id="PF00528">
    <property type="entry name" value="BPD_transp_1"/>
    <property type="match status" value="1"/>
</dbReference>
<evidence type="ECO:0000256" key="7">
    <source>
        <dbReference type="RuleBase" id="RU363032"/>
    </source>
</evidence>
<comment type="subcellular location">
    <subcellularLocation>
        <location evidence="1 7">Cell membrane</location>
        <topology evidence="1 7">Multi-pass membrane protein</topology>
    </subcellularLocation>
</comment>
<dbReference type="EMBL" id="VLTJ01000013">
    <property type="protein sequence ID" value="TSH96818.1"/>
    <property type="molecule type" value="Genomic_DNA"/>
</dbReference>
<evidence type="ECO:0000313" key="9">
    <source>
        <dbReference type="EMBL" id="TSH96818.1"/>
    </source>
</evidence>
<accession>A0A556AV40</accession>
<keyword evidence="2 7" id="KW-0813">Transport</keyword>
<evidence type="ECO:0000256" key="1">
    <source>
        <dbReference type="ARBA" id="ARBA00004651"/>
    </source>
</evidence>
<feature type="transmembrane region" description="Helical" evidence="7">
    <location>
        <begin position="190"/>
        <end position="207"/>
    </location>
</feature>
<feature type="transmembrane region" description="Helical" evidence="7">
    <location>
        <begin position="122"/>
        <end position="144"/>
    </location>
</feature>
<evidence type="ECO:0000256" key="4">
    <source>
        <dbReference type="ARBA" id="ARBA00022692"/>
    </source>
</evidence>
<dbReference type="SUPFAM" id="SSF161098">
    <property type="entry name" value="MetI-like"/>
    <property type="match status" value="1"/>
</dbReference>
<comment type="caution">
    <text evidence="9">The sequence shown here is derived from an EMBL/GenBank/DDBJ whole genome shotgun (WGS) entry which is preliminary data.</text>
</comment>
<reference evidence="9 10" key="1">
    <citation type="submission" date="2019-07" db="EMBL/GenBank/DDBJ databases">
        <title>Qingshengfaniella alkalisoli gen. nov., sp. nov., isolated from saline soil.</title>
        <authorList>
            <person name="Xu L."/>
            <person name="Huang X.-X."/>
            <person name="Sun J.-Q."/>
        </authorList>
    </citation>
    <scope>NUCLEOTIDE SEQUENCE [LARGE SCALE GENOMIC DNA]</scope>
    <source>
        <strain evidence="9 10">DSM 27279</strain>
    </source>
</reference>
<evidence type="ECO:0000256" key="3">
    <source>
        <dbReference type="ARBA" id="ARBA00022475"/>
    </source>
</evidence>
<dbReference type="PROSITE" id="PS50928">
    <property type="entry name" value="ABC_TM1"/>
    <property type="match status" value="1"/>
</dbReference>
<keyword evidence="10" id="KW-1185">Reference proteome</keyword>
<feature type="transmembrane region" description="Helical" evidence="7">
    <location>
        <begin position="35"/>
        <end position="52"/>
    </location>
</feature>
<evidence type="ECO:0000313" key="10">
    <source>
        <dbReference type="Proteomes" id="UP000318405"/>
    </source>
</evidence>
<protein>
    <submittedName>
        <fullName evidence="9">ABC transporter permease</fullName>
    </submittedName>
</protein>
<feature type="transmembrane region" description="Helical" evidence="7">
    <location>
        <begin position="246"/>
        <end position="267"/>
    </location>
</feature>
<feature type="transmembrane region" description="Helical" evidence="7">
    <location>
        <begin position="88"/>
        <end position="110"/>
    </location>
</feature>
<keyword evidence="6 7" id="KW-0472">Membrane</keyword>
<dbReference type="CDD" id="cd06261">
    <property type="entry name" value="TM_PBP2"/>
    <property type="match status" value="1"/>
</dbReference>
<keyword evidence="3" id="KW-1003">Cell membrane</keyword>
<dbReference type="PANTHER" id="PTHR30151">
    <property type="entry name" value="ALKANE SULFONATE ABC TRANSPORTER-RELATED, MEMBRANE SUBUNIT"/>
    <property type="match status" value="1"/>
</dbReference>
<feature type="transmembrane region" description="Helical" evidence="7">
    <location>
        <begin position="150"/>
        <end position="169"/>
    </location>
</feature>
<gene>
    <name evidence="9" type="ORF">FOZ76_08305</name>
</gene>
<dbReference type="AlphaFoldDB" id="A0A556AV40"/>
<dbReference type="Proteomes" id="UP000318405">
    <property type="component" value="Unassembled WGS sequence"/>
</dbReference>
<dbReference type="InterPro" id="IPR035906">
    <property type="entry name" value="MetI-like_sf"/>
</dbReference>
<dbReference type="Gene3D" id="1.10.3720.10">
    <property type="entry name" value="MetI-like"/>
    <property type="match status" value="1"/>
</dbReference>
<feature type="transmembrane region" description="Helical" evidence="7">
    <location>
        <begin position="213"/>
        <end position="239"/>
    </location>
</feature>
<proteinExistence type="inferred from homology"/>
<evidence type="ECO:0000256" key="6">
    <source>
        <dbReference type="ARBA" id="ARBA00023136"/>
    </source>
</evidence>
<sequence length="282" mass="30513">MRNIVPTQTRQLGATSPLMESGVARLVQLLRDRPRILGMASVILFFLAWEFYGRDVNPLFLSYPSEIAKAAWAITRTGELQAAFLTSMIPFGIGLAISCVAGVLIGVLMGQVWWIDQILQPFLNAFYAVPRIALVPLIILWAGLETGGKAAIIVSIAIFPVIINTYAGIKDVRGALLDIGRAYCASPLQAFWKITFPAALPFILTGIRLAIGLAIIGLVVAEFFTAVSGLGGLIVVYANSFATAKLFVPIIAIGIFGALVTHVVSLLENRLLSWRDSESKRQ</sequence>
<comment type="similarity">
    <text evidence="7">Belongs to the binding-protein-dependent transport system permease family.</text>
</comment>
<organism evidence="9 10">
    <name type="scientific">Verticiella sediminum</name>
    <dbReference type="NCBI Taxonomy" id="1247510"/>
    <lineage>
        <taxon>Bacteria</taxon>
        <taxon>Pseudomonadati</taxon>
        <taxon>Pseudomonadota</taxon>
        <taxon>Betaproteobacteria</taxon>
        <taxon>Burkholderiales</taxon>
        <taxon>Alcaligenaceae</taxon>
        <taxon>Verticiella</taxon>
    </lineage>
</organism>
<keyword evidence="5 7" id="KW-1133">Transmembrane helix</keyword>
<dbReference type="PANTHER" id="PTHR30151:SF41">
    <property type="entry name" value="ABC TRANSPORTER PERMEASE PROTEIN"/>
    <property type="match status" value="1"/>
</dbReference>
<evidence type="ECO:0000256" key="2">
    <source>
        <dbReference type="ARBA" id="ARBA00022448"/>
    </source>
</evidence>
<dbReference type="OrthoDB" id="5298727at2"/>